<sequence>MADVSQARNLPIDLPFTPSSPFTDHIADTILRSSDGCDFRVQRVILSRASPFFKDMFSLPQPSDASDVPVIPVAEAGRLFDSFLQLWYPGAQLLMTFSGVEELNTLLELTLCKYDPALENYLQAYIEQHPVGVFALACQYGWGQLARTAAKQSLNFDFRTVCLRSGNNSQIKHISVELFQALLVYHDACGVAASSAGRLLPWTDPRYSWIRCASCAAHTASSEVPGLGPRFSRAWIIDYLDEAAAMLKARPGASVEDHLFLANKYVPAVNAAIDAVPLEIPF</sequence>
<keyword evidence="3" id="KW-1185">Reference proteome</keyword>
<dbReference type="SUPFAM" id="SSF54695">
    <property type="entry name" value="POZ domain"/>
    <property type="match status" value="1"/>
</dbReference>
<dbReference type="InterPro" id="IPR011333">
    <property type="entry name" value="SKP1/BTB/POZ_sf"/>
</dbReference>
<dbReference type="Pfam" id="PF00651">
    <property type="entry name" value="BTB"/>
    <property type="match status" value="1"/>
</dbReference>
<evidence type="ECO:0000313" key="2">
    <source>
        <dbReference type="EMBL" id="KAF7371445.1"/>
    </source>
</evidence>
<dbReference type="Proteomes" id="UP000623467">
    <property type="component" value="Unassembled WGS sequence"/>
</dbReference>
<reference evidence="2" key="1">
    <citation type="submission" date="2020-05" db="EMBL/GenBank/DDBJ databases">
        <title>Mycena genomes resolve the evolution of fungal bioluminescence.</title>
        <authorList>
            <person name="Tsai I.J."/>
        </authorList>
    </citation>
    <scope>NUCLEOTIDE SEQUENCE</scope>
    <source>
        <strain evidence="2">160909Yilan</strain>
    </source>
</reference>
<proteinExistence type="predicted"/>
<dbReference type="PROSITE" id="PS50097">
    <property type="entry name" value="BTB"/>
    <property type="match status" value="1"/>
</dbReference>
<accession>A0A8H6Z2J9</accession>
<dbReference type="OrthoDB" id="3164835at2759"/>
<comment type="caution">
    <text evidence="2">The sequence shown here is derived from an EMBL/GenBank/DDBJ whole genome shotgun (WGS) entry which is preliminary data.</text>
</comment>
<feature type="domain" description="BTB" evidence="1">
    <location>
        <begin position="27"/>
        <end position="96"/>
    </location>
</feature>
<dbReference type="CDD" id="cd18186">
    <property type="entry name" value="BTB_POZ_ZBTB_KLHL-like"/>
    <property type="match status" value="1"/>
</dbReference>
<organism evidence="2 3">
    <name type="scientific">Mycena sanguinolenta</name>
    <dbReference type="NCBI Taxonomy" id="230812"/>
    <lineage>
        <taxon>Eukaryota</taxon>
        <taxon>Fungi</taxon>
        <taxon>Dikarya</taxon>
        <taxon>Basidiomycota</taxon>
        <taxon>Agaricomycotina</taxon>
        <taxon>Agaricomycetes</taxon>
        <taxon>Agaricomycetidae</taxon>
        <taxon>Agaricales</taxon>
        <taxon>Marasmiineae</taxon>
        <taxon>Mycenaceae</taxon>
        <taxon>Mycena</taxon>
    </lineage>
</organism>
<dbReference type="Gene3D" id="3.30.710.10">
    <property type="entry name" value="Potassium Channel Kv1.1, Chain A"/>
    <property type="match status" value="1"/>
</dbReference>
<dbReference type="AlphaFoldDB" id="A0A8H6Z2J9"/>
<protein>
    <submittedName>
        <fullName evidence="2">BTB domain-containing protein</fullName>
    </submittedName>
</protein>
<gene>
    <name evidence="2" type="ORF">MSAN_00781500</name>
</gene>
<evidence type="ECO:0000259" key="1">
    <source>
        <dbReference type="PROSITE" id="PS50097"/>
    </source>
</evidence>
<evidence type="ECO:0000313" key="3">
    <source>
        <dbReference type="Proteomes" id="UP000623467"/>
    </source>
</evidence>
<dbReference type="InterPro" id="IPR000210">
    <property type="entry name" value="BTB/POZ_dom"/>
</dbReference>
<dbReference type="EMBL" id="JACAZH010000004">
    <property type="protein sequence ID" value="KAF7371445.1"/>
    <property type="molecule type" value="Genomic_DNA"/>
</dbReference>
<name>A0A8H6Z2J9_9AGAR</name>